<dbReference type="GO" id="GO:0005886">
    <property type="term" value="C:plasma membrane"/>
    <property type="evidence" value="ECO:0007669"/>
    <property type="project" value="UniProtKB-SubCell"/>
</dbReference>
<dbReference type="SUPFAM" id="SSF54523">
    <property type="entry name" value="Pili subunits"/>
    <property type="match status" value="1"/>
</dbReference>
<name>X1INH7_9ZZZZ</name>
<dbReference type="Pfam" id="PF12019">
    <property type="entry name" value="GspH"/>
    <property type="match status" value="1"/>
</dbReference>
<evidence type="ECO:0000256" key="3">
    <source>
        <dbReference type="ARBA" id="ARBA00022481"/>
    </source>
</evidence>
<organism evidence="9">
    <name type="scientific">marine sediment metagenome</name>
    <dbReference type="NCBI Taxonomy" id="412755"/>
    <lineage>
        <taxon>unclassified sequences</taxon>
        <taxon>metagenomes</taxon>
        <taxon>ecological metagenomes</taxon>
    </lineage>
</organism>
<evidence type="ECO:0000313" key="9">
    <source>
        <dbReference type="EMBL" id="GAH83272.1"/>
    </source>
</evidence>
<dbReference type="GO" id="GO:0015628">
    <property type="term" value="P:protein secretion by the type II secretion system"/>
    <property type="evidence" value="ECO:0007669"/>
    <property type="project" value="InterPro"/>
</dbReference>
<evidence type="ECO:0000256" key="6">
    <source>
        <dbReference type="ARBA" id="ARBA00022989"/>
    </source>
</evidence>
<feature type="domain" description="General secretion pathway GspH" evidence="8">
    <location>
        <begin position="33"/>
        <end position="138"/>
    </location>
</feature>
<keyword evidence="3" id="KW-0488">Methylation</keyword>
<keyword evidence="5" id="KW-0812">Transmembrane</keyword>
<evidence type="ECO:0000256" key="4">
    <source>
        <dbReference type="ARBA" id="ARBA00022519"/>
    </source>
</evidence>
<accession>X1INH7</accession>
<evidence type="ECO:0000256" key="1">
    <source>
        <dbReference type="ARBA" id="ARBA00004377"/>
    </source>
</evidence>
<reference evidence="9" key="1">
    <citation type="journal article" date="2014" name="Front. Microbiol.">
        <title>High frequency of phylogenetically diverse reductive dehalogenase-homologous genes in deep subseafloor sedimentary metagenomes.</title>
        <authorList>
            <person name="Kawai M."/>
            <person name="Futagami T."/>
            <person name="Toyoda A."/>
            <person name="Takaki Y."/>
            <person name="Nishi S."/>
            <person name="Hori S."/>
            <person name="Arai W."/>
            <person name="Tsubouchi T."/>
            <person name="Morono Y."/>
            <person name="Uchiyama I."/>
            <person name="Ito T."/>
            <person name="Fujiyama A."/>
            <person name="Inagaki F."/>
            <person name="Takami H."/>
        </authorList>
    </citation>
    <scope>NUCLEOTIDE SEQUENCE</scope>
    <source>
        <strain evidence="9">Expedition CK06-06</strain>
    </source>
</reference>
<comment type="subcellular location">
    <subcellularLocation>
        <location evidence="1">Cell inner membrane</location>
        <topology evidence="1">Single-pass membrane protein</topology>
    </subcellularLocation>
</comment>
<dbReference type="InterPro" id="IPR022346">
    <property type="entry name" value="T2SS_GspH"/>
</dbReference>
<protein>
    <recommendedName>
        <fullName evidence="8">General secretion pathway GspH domain-containing protein</fullName>
    </recommendedName>
</protein>
<comment type="caution">
    <text evidence="9">The sequence shown here is derived from an EMBL/GenBank/DDBJ whole genome shotgun (WGS) entry which is preliminary data.</text>
</comment>
<evidence type="ECO:0000256" key="2">
    <source>
        <dbReference type="ARBA" id="ARBA00022475"/>
    </source>
</evidence>
<dbReference type="AlphaFoldDB" id="X1INH7"/>
<evidence type="ECO:0000256" key="5">
    <source>
        <dbReference type="ARBA" id="ARBA00022692"/>
    </source>
</evidence>
<dbReference type="GO" id="GO:0015627">
    <property type="term" value="C:type II protein secretion system complex"/>
    <property type="evidence" value="ECO:0007669"/>
    <property type="project" value="InterPro"/>
</dbReference>
<keyword evidence="2" id="KW-1003">Cell membrane</keyword>
<proteinExistence type="predicted"/>
<dbReference type="InterPro" id="IPR045584">
    <property type="entry name" value="Pilin-like"/>
</dbReference>
<evidence type="ECO:0000256" key="7">
    <source>
        <dbReference type="ARBA" id="ARBA00023136"/>
    </source>
</evidence>
<gene>
    <name evidence="9" type="ORF">S03H2_57695</name>
</gene>
<sequence>MVEILIVVVIIAIAAMMAIPMMSSGGSMQIRSAANMIAADLEYAKSMAISRQKNYSVVFNTANDYYEVHDPNGIIEHPVKKGFPYEVNFSSDSRLSKVDIAAVDFGGTSLIEFDYLGSPNNGGAVSLQAGGTTITINVEPVTGFVSITD</sequence>
<dbReference type="Gene3D" id="3.30.700.10">
    <property type="entry name" value="Glycoprotein, Type 4 Pilin"/>
    <property type="match status" value="1"/>
</dbReference>
<dbReference type="EMBL" id="BARU01036993">
    <property type="protein sequence ID" value="GAH83272.1"/>
    <property type="molecule type" value="Genomic_DNA"/>
</dbReference>
<keyword evidence="6" id="KW-1133">Transmembrane helix</keyword>
<keyword evidence="7" id="KW-0472">Membrane</keyword>
<evidence type="ECO:0000259" key="8">
    <source>
        <dbReference type="Pfam" id="PF12019"/>
    </source>
</evidence>
<keyword evidence="4" id="KW-0997">Cell inner membrane</keyword>